<sequence length="401" mass="46375">MTKTQPKIAIKFYQGVKDLTSNFKDEEQLIEGIKEKMNDFFNMKNICFLFGSGTSSGSIPTMKELVTKAKNEITSLSKTHVAFYESITLKDPDNLEELLGILYSSKIYFSSDASKGGELQICTEVIEVIERVIYTEINIDFNDSKHEAQLNNYKNFYHKVGFRNKDLSRISIFTTNNDMFNEYALDSLNISYINGFGGGINRFFNPAYFNYTFSKRMDTSIDKYEPIENLVYLYKIHGSVNWLEDISNANTFFNIREETSLKNLVYDSSNNVLIYPTPTKQNKSLGSPYTELFREFQKKLLEPNTVIFVIGYSFSDEHVNNIIYQSLATNSTINVVIFNDLSSKEISKINDNRIFKIYGYDSTGAKIHYFNNIIDKFIPDINMHNNEIELLRKYITENKKP</sequence>
<accession>A0ABQ1HSR6</accession>
<gene>
    <name evidence="1" type="ORF">GCM10008015_29980</name>
</gene>
<comment type="caution">
    <text evidence="1">The sequence shown here is derived from an EMBL/GenBank/DDBJ whole genome shotgun (WGS) entry which is preliminary data.</text>
</comment>
<evidence type="ECO:0008006" key="3">
    <source>
        <dbReference type="Google" id="ProtNLM"/>
    </source>
</evidence>
<proteinExistence type="predicted"/>
<organism evidence="1 2">
    <name type="scientific">Flavobacterium palustre</name>
    <dbReference type="NCBI Taxonomy" id="1476463"/>
    <lineage>
        <taxon>Bacteria</taxon>
        <taxon>Pseudomonadati</taxon>
        <taxon>Bacteroidota</taxon>
        <taxon>Flavobacteriia</taxon>
        <taxon>Flavobacteriales</taxon>
        <taxon>Flavobacteriaceae</taxon>
        <taxon>Flavobacterium</taxon>
    </lineage>
</organism>
<dbReference type="Proteomes" id="UP000658793">
    <property type="component" value="Unassembled WGS sequence"/>
</dbReference>
<name>A0ABQ1HSR6_9FLAO</name>
<evidence type="ECO:0000313" key="1">
    <source>
        <dbReference type="EMBL" id="GGA87320.1"/>
    </source>
</evidence>
<protein>
    <recommendedName>
        <fullName evidence="3">SIR2-like domain-containing protein</fullName>
    </recommendedName>
</protein>
<evidence type="ECO:0000313" key="2">
    <source>
        <dbReference type="Proteomes" id="UP000658793"/>
    </source>
</evidence>
<keyword evidence="2" id="KW-1185">Reference proteome</keyword>
<dbReference type="EMBL" id="BMGA01000010">
    <property type="protein sequence ID" value="GGA87320.1"/>
    <property type="molecule type" value="Genomic_DNA"/>
</dbReference>
<reference evidence="2" key="1">
    <citation type="journal article" date="2019" name="Int. J. Syst. Evol. Microbiol.">
        <title>The Global Catalogue of Microorganisms (GCM) 10K type strain sequencing project: providing services to taxonomists for standard genome sequencing and annotation.</title>
        <authorList>
            <consortium name="The Broad Institute Genomics Platform"/>
            <consortium name="The Broad Institute Genome Sequencing Center for Infectious Disease"/>
            <person name="Wu L."/>
            <person name="Ma J."/>
        </authorList>
    </citation>
    <scope>NUCLEOTIDE SEQUENCE [LARGE SCALE GENOMIC DNA]</scope>
    <source>
        <strain evidence="2">CGMCC 1.12811</strain>
    </source>
</reference>
<dbReference type="Pfam" id="PF13289">
    <property type="entry name" value="SIR2_2"/>
    <property type="match status" value="1"/>
</dbReference>
<dbReference type="RefSeq" id="WP_188495487.1">
    <property type="nucleotide sequence ID" value="NZ_BMGA01000010.1"/>
</dbReference>